<proteinExistence type="predicted"/>
<evidence type="ECO:0000256" key="1">
    <source>
        <dbReference type="SAM" id="Phobius"/>
    </source>
</evidence>
<gene>
    <name evidence="2" type="ORF">ACFP1G_01720</name>
</gene>
<evidence type="ECO:0000313" key="3">
    <source>
        <dbReference type="Proteomes" id="UP001596254"/>
    </source>
</evidence>
<dbReference type="RefSeq" id="WP_263853499.1">
    <property type="nucleotide sequence ID" value="NZ_JBHSSK010000005.1"/>
</dbReference>
<accession>A0ABW1SP27</accession>
<evidence type="ECO:0000313" key="2">
    <source>
        <dbReference type="EMBL" id="MFC6206195.1"/>
    </source>
</evidence>
<keyword evidence="1" id="KW-0812">Transmembrane</keyword>
<name>A0ABW1SP27_9LACO</name>
<dbReference type="EMBL" id="JBHSSK010000005">
    <property type="protein sequence ID" value="MFC6206195.1"/>
    <property type="molecule type" value="Genomic_DNA"/>
</dbReference>
<keyword evidence="3" id="KW-1185">Reference proteome</keyword>
<protein>
    <submittedName>
        <fullName evidence="2">Uncharacterized protein</fullName>
    </submittedName>
</protein>
<reference evidence="3" key="1">
    <citation type="journal article" date="2019" name="Int. J. Syst. Evol. Microbiol.">
        <title>The Global Catalogue of Microorganisms (GCM) 10K type strain sequencing project: providing services to taxonomists for standard genome sequencing and annotation.</title>
        <authorList>
            <consortium name="The Broad Institute Genomics Platform"/>
            <consortium name="The Broad Institute Genome Sequencing Center for Infectious Disease"/>
            <person name="Wu L."/>
            <person name="Ma J."/>
        </authorList>
    </citation>
    <scope>NUCLEOTIDE SEQUENCE [LARGE SCALE GENOMIC DNA]</scope>
    <source>
        <strain evidence="3">CCM 8905</strain>
    </source>
</reference>
<sequence length="42" mass="4799">MRLINLCYALHYYAIESAIVVLAVVINRFDRSSEILGVKSEQ</sequence>
<feature type="transmembrane region" description="Helical" evidence="1">
    <location>
        <begin position="12"/>
        <end position="29"/>
    </location>
</feature>
<organism evidence="2 3">
    <name type="scientific">Levilactobacillus tongjiangensis</name>
    <dbReference type="NCBI Taxonomy" id="2486023"/>
    <lineage>
        <taxon>Bacteria</taxon>
        <taxon>Bacillati</taxon>
        <taxon>Bacillota</taxon>
        <taxon>Bacilli</taxon>
        <taxon>Lactobacillales</taxon>
        <taxon>Lactobacillaceae</taxon>
        <taxon>Levilactobacillus</taxon>
    </lineage>
</organism>
<comment type="caution">
    <text evidence="2">The sequence shown here is derived from an EMBL/GenBank/DDBJ whole genome shotgun (WGS) entry which is preliminary data.</text>
</comment>
<keyword evidence="1" id="KW-1133">Transmembrane helix</keyword>
<keyword evidence="1" id="KW-0472">Membrane</keyword>
<dbReference type="Proteomes" id="UP001596254">
    <property type="component" value="Unassembled WGS sequence"/>
</dbReference>